<dbReference type="InterPro" id="IPR036513">
    <property type="entry name" value="STAS_dom_sf"/>
</dbReference>
<evidence type="ECO:0000313" key="5">
    <source>
        <dbReference type="Proteomes" id="UP001501231"/>
    </source>
</evidence>
<reference evidence="4 5" key="1">
    <citation type="journal article" date="2019" name="Int. J. Syst. Evol. Microbiol.">
        <title>The Global Catalogue of Microorganisms (GCM) 10K type strain sequencing project: providing services to taxonomists for standard genome sequencing and annotation.</title>
        <authorList>
            <consortium name="The Broad Institute Genomics Platform"/>
            <consortium name="The Broad Institute Genome Sequencing Center for Infectious Disease"/>
            <person name="Wu L."/>
            <person name="Ma J."/>
        </authorList>
    </citation>
    <scope>NUCLEOTIDE SEQUENCE [LARGE SCALE GENOMIC DNA]</scope>
    <source>
        <strain evidence="4 5">JCM 3325</strain>
    </source>
</reference>
<comment type="similarity">
    <text evidence="1 2">Belongs to the anti-sigma-factor antagonist family.</text>
</comment>
<accession>A0ABN3I9Z8</accession>
<dbReference type="RefSeq" id="WP_344586178.1">
    <property type="nucleotide sequence ID" value="NZ_BAAARW010000001.1"/>
</dbReference>
<dbReference type="InterPro" id="IPR003658">
    <property type="entry name" value="Anti-sigma_ant"/>
</dbReference>
<sequence length="109" mass="12073">MPQQAEAPPGRASDGPEPWHVLRFRGELDCARAGGLRRAIDEKLALSDRPRLAIDLGDVSFCDSYGLSVLVYAAKKVRERDGTLLLSSVSRQVRMLIERCGLQRLLTLP</sequence>
<dbReference type="NCBIfam" id="TIGR00377">
    <property type="entry name" value="ant_ant_sig"/>
    <property type="match status" value="1"/>
</dbReference>
<evidence type="ECO:0000256" key="1">
    <source>
        <dbReference type="ARBA" id="ARBA00009013"/>
    </source>
</evidence>
<name>A0ABN3I9Z8_9ACTN</name>
<feature type="domain" description="STAS" evidence="3">
    <location>
        <begin position="21"/>
        <end position="109"/>
    </location>
</feature>
<comment type="caution">
    <text evidence="4">The sequence shown here is derived from an EMBL/GenBank/DDBJ whole genome shotgun (WGS) entry which is preliminary data.</text>
</comment>
<dbReference type="PANTHER" id="PTHR33495:SF2">
    <property type="entry name" value="ANTI-SIGMA FACTOR ANTAGONIST TM_1081-RELATED"/>
    <property type="match status" value="1"/>
</dbReference>
<gene>
    <name evidence="4" type="ORF">GCM10010191_00480</name>
</gene>
<keyword evidence="5" id="KW-1185">Reference proteome</keyword>
<proteinExistence type="inferred from homology"/>
<dbReference type="CDD" id="cd07043">
    <property type="entry name" value="STAS_anti-anti-sigma_factors"/>
    <property type="match status" value="1"/>
</dbReference>
<evidence type="ECO:0000256" key="2">
    <source>
        <dbReference type="RuleBase" id="RU003749"/>
    </source>
</evidence>
<dbReference type="PANTHER" id="PTHR33495">
    <property type="entry name" value="ANTI-SIGMA FACTOR ANTAGONIST TM_1081-RELATED-RELATED"/>
    <property type="match status" value="1"/>
</dbReference>
<dbReference type="Gene3D" id="3.30.750.24">
    <property type="entry name" value="STAS domain"/>
    <property type="match status" value="1"/>
</dbReference>
<dbReference type="PROSITE" id="PS50801">
    <property type="entry name" value="STAS"/>
    <property type="match status" value="1"/>
</dbReference>
<organism evidence="4 5">
    <name type="scientific">Actinomadura vinacea</name>
    <dbReference type="NCBI Taxonomy" id="115336"/>
    <lineage>
        <taxon>Bacteria</taxon>
        <taxon>Bacillati</taxon>
        <taxon>Actinomycetota</taxon>
        <taxon>Actinomycetes</taxon>
        <taxon>Streptosporangiales</taxon>
        <taxon>Thermomonosporaceae</taxon>
        <taxon>Actinomadura</taxon>
    </lineage>
</organism>
<dbReference type="SUPFAM" id="SSF52091">
    <property type="entry name" value="SpoIIaa-like"/>
    <property type="match status" value="1"/>
</dbReference>
<dbReference type="EMBL" id="BAAARW010000001">
    <property type="protein sequence ID" value="GAA2397721.1"/>
    <property type="molecule type" value="Genomic_DNA"/>
</dbReference>
<evidence type="ECO:0000313" key="4">
    <source>
        <dbReference type="EMBL" id="GAA2397721.1"/>
    </source>
</evidence>
<protein>
    <recommendedName>
        <fullName evidence="2">Anti-sigma factor antagonist</fullName>
    </recommendedName>
</protein>
<dbReference type="Proteomes" id="UP001501231">
    <property type="component" value="Unassembled WGS sequence"/>
</dbReference>
<evidence type="ECO:0000259" key="3">
    <source>
        <dbReference type="PROSITE" id="PS50801"/>
    </source>
</evidence>
<dbReference type="Pfam" id="PF01740">
    <property type="entry name" value="STAS"/>
    <property type="match status" value="1"/>
</dbReference>
<dbReference type="InterPro" id="IPR002645">
    <property type="entry name" value="STAS_dom"/>
</dbReference>